<dbReference type="SMART" id="SM00531">
    <property type="entry name" value="TFIIE"/>
    <property type="match status" value="1"/>
</dbReference>
<evidence type="ECO:0000313" key="6">
    <source>
        <dbReference type="Proteomes" id="UP000297299"/>
    </source>
</evidence>
<feature type="compositionally biased region" description="Basic and acidic residues" evidence="3">
    <location>
        <begin position="415"/>
        <end position="427"/>
    </location>
</feature>
<evidence type="ECO:0000256" key="1">
    <source>
        <dbReference type="ARBA" id="ARBA00023015"/>
    </source>
</evidence>
<dbReference type="PANTHER" id="PTHR13097:SF7">
    <property type="entry name" value="GENERAL TRANSCRIPTION FACTOR IIE SUBUNIT 1"/>
    <property type="match status" value="1"/>
</dbReference>
<keyword evidence="2" id="KW-0804">Transcription</keyword>
<dbReference type="InterPro" id="IPR002853">
    <property type="entry name" value="TFIIE_asu"/>
</dbReference>
<dbReference type="InterPro" id="IPR039997">
    <property type="entry name" value="TFE"/>
</dbReference>
<comment type="caution">
    <text evidence="5">The sequence shown here is derived from an EMBL/GenBank/DDBJ whole genome shotgun (WGS) entry which is preliminary data.</text>
</comment>
<evidence type="ECO:0000256" key="3">
    <source>
        <dbReference type="SAM" id="MobiDB-lite"/>
    </source>
</evidence>
<dbReference type="EMBL" id="PHWZ01000102">
    <property type="protein sequence ID" value="TEY71091.1"/>
    <property type="molecule type" value="Genomic_DNA"/>
</dbReference>
<feature type="region of interest" description="Disordered" evidence="3">
    <location>
        <begin position="326"/>
        <end position="450"/>
    </location>
</feature>
<evidence type="ECO:0000259" key="4">
    <source>
        <dbReference type="PROSITE" id="PS51344"/>
    </source>
</evidence>
<dbReference type="PANTHER" id="PTHR13097">
    <property type="entry name" value="TRANSCRIPTION INITIATION FACTOR IIE, ALPHA SUBUNIT"/>
    <property type="match status" value="1"/>
</dbReference>
<organism evidence="5 6">
    <name type="scientific">Botryotinia calthae</name>
    <dbReference type="NCBI Taxonomy" id="38488"/>
    <lineage>
        <taxon>Eukaryota</taxon>
        <taxon>Fungi</taxon>
        <taxon>Dikarya</taxon>
        <taxon>Ascomycota</taxon>
        <taxon>Pezizomycotina</taxon>
        <taxon>Leotiomycetes</taxon>
        <taxon>Helotiales</taxon>
        <taxon>Sclerotiniaceae</taxon>
        <taxon>Botryotinia</taxon>
    </lineage>
</organism>
<dbReference type="InterPro" id="IPR017919">
    <property type="entry name" value="TFIIE/TFIIEa_HTH"/>
</dbReference>
<reference evidence="5 6" key="1">
    <citation type="submission" date="2017-11" db="EMBL/GenBank/DDBJ databases">
        <title>Comparative genomics of Botrytis spp.</title>
        <authorList>
            <person name="Valero-Jimenez C.A."/>
            <person name="Tapia P."/>
            <person name="Veloso J."/>
            <person name="Silva-Moreno E."/>
            <person name="Staats M."/>
            <person name="Valdes J.H."/>
            <person name="Van Kan J.A.L."/>
        </authorList>
    </citation>
    <scope>NUCLEOTIDE SEQUENCE [LARGE SCALE GENOMIC DNA]</scope>
    <source>
        <strain evidence="5 6">MUCL2830</strain>
    </source>
</reference>
<dbReference type="STRING" id="38488.A0A4Y8D8M3"/>
<dbReference type="GO" id="GO:0006367">
    <property type="term" value="P:transcription initiation at RNA polymerase II promoter"/>
    <property type="evidence" value="ECO:0007669"/>
    <property type="project" value="InterPro"/>
</dbReference>
<protein>
    <recommendedName>
        <fullName evidence="4">HTH TFE/IIEalpha-type domain-containing protein</fullName>
    </recommendedName>
</protein>
<feature type="domain" description="HTH TFE/IIEalpha-type" evidence="4">
    <location>
        <begin position="4"/>
        <end position="95"/>
    </location>
</feature>
<feature type="compositionally biased region" description="Acidic residues" evidence="3">
    <location>
        <begin position="332"/>
        <end position="350"/>
    </location>
</feature>
<dbReference type="Pfam" id="PF02002">
    <property type="entry name" value="TFIIE_alpha"/>
    <property type="match status" value="1"/>
</dbReference>
<evidence type="ECO:0000313" key="5">
    <source>
        <dbReference type="EMBL" id="TEY71091.1"/>
    </source>
</evidence>
<feature type="compositionally biased region" description="Polar residues" evidence="3">
    <location>
        <begin position="355"/>
        <end position="375"/>
    </location>
</feature>
<dbReference type="OrthoDB" id="361102at2759"/>
<dbReference type="Proteomes" id="UP000297299">
    <property type="component" value="Unassembled WGS sequence"/>
</dbReference>
<dbReference type="AlphaFoldDB" id="A0A4Y8D8M3"/>
<gene>
    <name evidence="5" type="ORF">BOTCAL_0102g00150</name>
</gene>
<sequence length="450" mass="49586">MDLAQMLVRSCMRSFYDTKHILVIDALVIHSALRDDDLAYLMSINTKELHKLCGKLKEDRFLAVHSRPEIKEGQQRPINRTYYFIDYRATIDAIKWRVFQIDKAVQGNTVPDDERKEYFCPRCKSEWTMFEVLDKRNYEGFLCHKCDYLLVHDPDNNRGGHEQSSKLNAQFKFITDLLPKIDQVVIPANTFEQALSTARKVVRDEANPGSETAPVALSSERPTAVRGLDNTGPTSISVTLTNGEGPTAADIAAEQARKEKTAAQNALPQHFTHSTITGEQVKFANQPTASVGLAVDTNKKDIKPDTEGSGEGTEIDDYFAQLKAAQAKELEQEADEEYETDEEEEEEGFEDVIPNDTTSGAATPASSVGGTETKPSVTSGSGLSGVLKHSRNESVSASGTSTGGGSPVTGPNTPNEDRPLKKVRIEEPVPAAPVIKDEEESEEDMEFEDV</sequence>
<keyword evidence="6" id="KW-1185">Reference proteome</keyword>
<dbReference type="InterPro" id="IPR024550">
    <property type="entry name" value="TFIIEa/SarR/Rpc3_HTH_dom"/>
</dbReference>
<dbReference type="GO" id="GO:0005673">
    <property type="term" value="C:transcription factor TFIIE complex"/>
    <property type="evidence" value="ECO:0007669"/>
    <property type="project" value="TreeGrafter"/>
</dbReference>
<feature type="region of interest" description="Disordered" evidence="3">
    <location>
        <begin position="205"/>
        <end position="234"/>
    </location>
</feature>
<accession>A0A4Y8D8M3</accession>
<keyword evidence="1" id="KW-0805">Transcription regulation</keyword>
<proteinExistence type="predicted"/>
<evidence type="ECO:0000256" key="2">
    <source>
        <dbReference type="ARBA" id="ARBA00023163"/>
    </source>
</evidence>
<feature type="compositionally biased region" description="Low complexity" evidence="3">
    <location>
        <begin position="376"/>
        <end position="387"/>
    </location>
</feature>
<feature type="compositionally biased region" description="Acidic residues" evidence="3">
    <location>
        <begin position="437"/>
        <end position="450"/>
    </location>
</feature>
<name>A0A4Y8D8M3_9HELO</name>
<dbReference type="PROSITE" id="PS51344">
    <property type="entry name" value="HTH_TFE_IIE"/>
    <property type="match status" value="1"/>
</dbReference>